<evidence type="ECO:0000313" key="2">
    <source>
        <dbReference type="EMBL" id="BAC84125.1"/>
    </source>
</evidence>
<dbReference type="AlphaFoldDB" id="Q6Z3P3"/>
<dbReference type="EMBL" id="AP004298">
    <property type="protein sequence ID" value="BAD30568.1"/>
    <property type="molecule type" value="Genomic_DNA"/>
</dbReference>
<sequence>MEHFSLRRVMLGCTVLGSMLTANVPIEDLEFPLQLQRGEGERETGKEGRGSSGLALPAAVARGGAGNGTEAGGGWLRGNGGSGGKQVDDGTTRRRIGMRRDGCPRRIGRQWLFEGRRRRVAREVARRRVPEWRKAADGGGSSGNGDGGVGHGDFIVTQNLVRFRFCLPYTLRPFETSQRLSSVHTTPTTTPSSPQVQDKLVVDCRSPTTMGQANSALQVISGNPGALRDKLHAASGSCPPANYRDGAVVLENAVLLSLLAELGASTPTCVYFGQAPRGQQTNLLLGRLGLARGSVAARHITEAFTDGERNLVIGDGGDGRHGMEVPVFDAEGRRYGLTCGYSDYAMCYRLFGAAREFGRFRANNREVRDVAVGKDKLMKVFTFRSPALRPVEVDLDDGHPDGALGMIVLFYDLDAKEAVKNELLDTDTLTVNQIMKHYPKLAQMMLN</sequence>
<reference evidence="3" key="1">
    <citation type="submission" date="2001-10" db="EMBL/GenBank/DDBJ databases">
        <title>Oryza sativa nipponbare(GA3) genomic DNA, chromosome 7, PAC clone:P0409D09.</title>
        <authorList>
            <person name="Sasaki T."/>
            <person name="Matsumoto T."/>
            <person name="Yamamoto K."/>
        </authorList>
    </citation>
    <scope>NUCLEOTIDE SEQUENCE</scope>
</reference>
<feature type="region of interest" description="Disordered" evidence="1">
    <location>
        <begin position="61"/>
        <end position="96"/>
    </location>
</feature>
<protein>
    <submittedName>
        <fullName evidence="2">Uncharacterized protein</fullName>
    </submittedName>
</protein>
<proteinExistence type="predicted"/>
<reference evidence="2" key="2">
    <citation type="submission" date="2002-05" db="EMBL/GenBank/DDBJ databases">
        <title>Oryza sativa nipponbare(GA3) genomic DNA, chromosome 7, BAC clone:OSJNBa0084P08.</title>
        <authorList>
            <person name="Sasaki T."/>
            <person name="Matsumoto T."/>
            <person name="Katayose Y."/>
        </authorList>
    </citation>
    <scope>NUCLEOTIDE SEQUENCE</scope>
</reference>
<evidence type="ECO:0000256" key="1">
    <source>
        <dbReference type="SAM" id="MobiDB-lite"/>
    </source>
</evidence>
<feature type="compositionally biased region" description="Gly residues" evidence="1">
    <location>
        <begin position="63"/>
        <end position="84"/>
    </location>
</feature>
<dbReference type="PANTHER" id="PTHR34397:SF12">
    <property type="entry name" value="OS07G0424000 PROTEIN"/>
    <property type="match status" value="1"/>
</dbReference>
<name>Q6Z3P3_ORYSJ</name>
<reference evidence="4" key="4">
    <citation type="journal article" date="2008" name="Nucleic Acids Res.">
        <title>The rice annotation project database (RAP-DB): 2008 update.</title>
        <authorList>
            <consortium name="The rice annotation project (RAP)"/>
        </authorList>
    </citation>
    <scope>GENOME REANNOTATION</scope>
    <source>
        <strain evidence="4">cv. Nipponbare</strain>
    </source>
</reference>
<accession>Q6Z3P3</accession>
<organism evidence="2 4">
    <name type="scientific">Oryza sativa subsp. japonica</name>
    <name type="common">Rice</name>
    <dbReference type="NCBI Taxonomy" id="39947"/>
    <lineage>
        <taxon>Eukaryota</taxon>
        <taxon>Viridiplantae</taxon>
        <taxon>Streptophyta</taxon>
        <taxon>Embryophyta</taxon>
        <taxon>Tracheophyta</taxon>
        <taxon>Spermatophyta</taxon>
        <taxon>Magnoliopsida</taxon>
        <taxon>Liliopsida</taxon>
        <taxon>Poales</taxon>
        <taxon>Poaceae</taxon>
        <taxon>BOP clade</taxon>
        <taxon>Oryzoideae</taxon>
        <taxon>Oryzeae</taxon>
        <taxon>Oryzinae</taxon>
        <taxon>Oryza</taxon>
        <taxon>Oryza sativa</taxon>
    </lineage>
</organism>
<dbReference type="Proteomes" id="UP000000763">
    <property type="component" value="Chromosome 7"/>
</dbReference>
<reference evidence="4" key="3">
    <citation type="journal article" date="2005" name="Nature">
        <title>The map-based sequence of the rice genome.</title>
        <authorList>
            <consortium name="International rice genome sequencing project (IRGSP)"/>
            <person name="Matsumoto T."/>
            <person name="Wu J."/>
            <person name="Kanamori H."/>
            <person name="Katayose Y."/>
            <person name="Fujisawa M."/>
            <person name="Namiki N."/>
            <person name="Mizuno H."/>
            <person name="Yamamoto K."/>
            <person name="Antonio B.A."/>
            <person name="Baba T."/>
            <person name="Sakata K."/>
            <person name="Nagamura Y."/>
            <person name="Aoki H."/>
            <person name="Arikawa K."/>
            <person name="Arita K."/>
            <person name="Bito T."/>
            <person name="Chiden Y."/>
            <person name="Fujitsuka N."/>
            <person name="Fukunaka R."/>
            <person name="Hamada M."/>
            <person name="Harada C."/>
            <person name="Hayashi A."/>
            <person name="Hijishita S."/>
            <person name="Honda M."/>
            <person name="Hosokawa S."/>
            <person name="Ichikawa Y."/>
            <person name="Idonuma A."/>
            <person name="Iijima M."/>
            <person name="Ikeda M."/>
            <person name="Ikeno M."/>
            <person name="Ito K."/>
            <person name="Ito S."/>
            <person name="Ito T."/>
            <person name="Ito Y."/>
            <person name="Ito Y."/>
            <person name="Iwabuchi A."/>
            <person name="Kamiya K."/>
            <person name="Karasawa W."/>
            <person name="Kurita K."/>
            <person name="Katagiri S."/>
            <person name="Kikuta A."/>
            <person name="Kobayashi H."/>
            <person name="Kobayashi N."/>
            <person name="Machita K."/>
            <person name="Maehara T."/>
            <person name="Masukawa M."/>
            <person name="Mizubayashi T."/>
            <person name="Mukai Y."/>
            <person name="Nagasaki H."/>
            <person name="Nagata Y."/>
            <person name="Naito S."/>
            <person name="Nakashima M."/>
            <person name="Nakama Y."/>
            <person name="Nakamichi Y."/>
            <person name="Nakamura M."/>
            <person name="Meguro A."/>
            <person name="Negishi M."/>
            <person name="Ohta I."/>
            <person name="Ohta T."/>
            <person name="Okamoto M."/>
            <person name="Ono N."/>
            <person name="Saji S."/>
            <person name="Sakaguchi M."/>
            <person name="Sakai K."/>
            <person name="Shibata M."/>
            <person name="Shimokawa T."/>
            <person name="Song J."/>
            <person name="Takazaki Y."/>
            <person name="Terasawa K."/>
            <person name="Tsugane M."/>
            <person name="Tsuji K."/>
            <person name="Ueda S."/>
            <person name="Waki K."/>
            <person name="Yamagata H."/>
            <person name="Yamamoto M."/>
            <person name="Yamamoto S."/>
            <person name="Yamane H."/>
            <person name="Yoshiki S."/>
            <person name="Yoshihara R."/>
            <person name="Yukawa K."/>
            <person name="Zhong H."/>
            <person name="Yano M."/>
            <person name="Yuan Q."/>
            <person name="Ouyang S."/>
            <person name="Liu J."/>
            <person name="Jones K.M."/>
            <person name="Gansberger K."/>
            <person name="Moffat K."/>
            <person name="Hill J."/>
            <person name="Bera J."/>
            <person name="Fadrosh D."/>
            <person name="Jin S."/>
            <person name="Johri S."/>
            <person name="Kim M."/>
            <person name="Overton L."/>
            <person name="Reardon M."/>
            <person name="Tsitrin T."/>
            <person name="Vuong H."/>
            <person name="Weaver B."/>
            <person name="Ciecko A."/>
            <person name="Tallon L."/>
            <person name="Jackson J."/>
            <person name="Pai G."/>
            <person name="Aken S.V."/>
            <person name="Utterback T."/>
            <person name="Reidmuller S."/>
            <person name="Feldblyum T."/>
            <person name="Hsiao J."/>
            <person name="Zismann V."/>
            <person name="Iobst S."/>
            <person name="de Vazeille A.R."/>
            <person name="Buell C.R."/>
            <person name="Ying K."/>
            <person name="Li Y."/>
            <person name="Lu T."/>
            <person name="Huang Y."/>
            <person name="Zhao Q."/>
            <person name="Feng Q."/>
            <person name="Zhang L."/>
            <person name="Zhu J."/>
            <person name="Weng Q."/>
            <person name="Mu J."/>
            <person name="Lu Y."/>
            <person name="Fan D."/>
            <person name="Liu Y."/>
            <person name="Guan J."/>
            <person name="Zhang Y."/>
            <person name="Yu S."/>
            <person name="Liu X."/>
            <person name="Zhang Y."/>
            <person name="Hong G."/>
            <person name="Han B."/>
            <person name="Choisne N."/>
            <person name="Demange N."/>
            <person name="Orjeda G."/>
            <person name="Samain S."/>
            <person name="Cattolico L."/>
            <person name="Pelletier E."/>
            <person name="Couloux A."/>
            <person name="Segurens B."/>
            <person name="Wincker P."/>
            <person name="D'Hont A."/>
            <person name="Scarpelli C."/>
            <person name="Weissenbach J."/>
            <person name="Salanoubat M."/>
            <person name="Quetier F."/>
            <person name="Yu Y."/>
            <person name="Kim H.R."/>
            <person name="Rambo T."/>
            <person name="Currie J."/>
            <person name="Collura K."/>
            <person name="Luo M."/>
            <person name="Yang T."/>
            <person name="Ammiraju J.S.S."/>
            <person name="Engler F."/>
            <person name="Soderlund C."/>
            <person name="Wing R.A."/>
            <person name="Palmer L.E."/>
            <person name="de la Bastide M."/>
            <person name="Spiegel L."/>
            <person name="Nascimento L."/>
            <person name="Zutavern T."/>
            <person name="O'Shaughnessy A."/>
            <person name="Dike S."/>
            <person name="Dedhia N."/>
            <person name="Preston R."/>
            <person name="Balija V."/>
            <person name="McCombie W.R."/>
            <person name="Chow T."/>
            <person name="Chen H."/>
            <person name="Chung M."/>
            <person name="Chen C."/>
            <person name="Shaw J."/>
            <person name="Wu H."/>
            <person name="Hsiao K."/>
            <person name="Chao Y."/>
            <person name="Chu M."/>
            <person name="Cheng C."/>
            <person name="Hour A."/>
            <person name="Lee P."/>
            <person name="Lin S."/>
            <person name="Lin Y."/>
            <person name="Liou J."/>
            <person name="Liu S."/>
            <person name="Hsing Y."/>
            <person name="Raghuvanshi S."/>
            <person name="Mohanty A."/>
            <person name="Bharti A.K."/>
            <person name="Gaur A."/>
            <person name="Gupta V."/>
            <person name="Kumar D."/>
            <person name="Ravi V."/>
            <person name="Vij S."/>
            <person name="Kapur A."/>
            <person name="Khurana P."/>
            <person name="Khurana P."/>
            <person name="Khurana J.P."/>
            <person name="Tyagi A.K."/>
            <person name="Gaikwad K."/>
            <person name="Singh A."/>
            <person name="Dalal V."/>
            <person name="Srivastava S."/>
            <person name="Dixit A."/>
            <person name="Pal A.K."/>
            <person name="Ghazi I.A."/>
            <person name="Yadav M."/>
            <person name="Pandit A."/>
            <person name="Bhargava A."/>
            <person name="Sureshbabu K."/>
            <person name="Batra K."/>
            <person name="Sharma T.R."/>
            <person name="Mohapatra T."/>
            <person name="Singh N.K."/>
            <person name="Messing J."/>
            <person name="Nelson A.B."/>
            <person name="Fuks G."/>
            <person name="Kavchok S."/>
            <person name="Keizer G."/>
            <person name="Linton E."/>
            <person name="Llaca V."/>
            <person name="Song R."/>
            <person name="Tanyolac B."/>
            <person name="Young S."/>
            <person name="Ho-Il K."/>
            <person name="Hahn J.H."/>
            <person name="Sangsakoo G."/>
            <person name="Vanavichit A."/>
            <person name="de Mattos Luiz.A.T."/>
            <person name="Zimmer P.D."/>
            <person name="Malone G."/>
            <person name="Dellagostin O."/>
            <person name="de Oliveira A.C."/>
            <person name="Bevan M."/>
            <person name="Bancroft I."/>
            <person name="Minx P."/>
            <person name="Cordum H."/>
            <person name="Wilson R."/>
            <person name="Cheng Z."/>
            <person name="Jin W."/>
            <person name="Jiang J."/>
            <person name="Leong S.A."/>
            <person name="Iwama H."/>
            <person name="Gojobori T."/>
            <person name="Itoh T."/>
            <person name="Niimura Y."/>
            <person name="Fujii Y."/>
            <person name="Habara T."/>
            <person name="Sakai H."/>
            <person name="Sato Y."/>
            <person name="Wilson G."/>
            <person name="Kumar K."/>
            <person name="McCouch S."/>
            <person name="Juretic N."/>
            <person name="Hoen D."/>
            <person name="Wright S."/>
            <person name="Bruskiewich R."/>
            <person name="Bureau T."/>
            <person name="Miyao A."/>
            <person name="Hirochika H."/>
            <person name="Nishikawa T."/>
            <person name="Kadowaki K."/>
            <person name="Sugiura M."/>
            <person name="Burr B."/>
            <person name="Sasaki T."/>
        </authorList>
    </citation>
    <scope>NUCLEOTIDE SEQUENCE [LARGE SCALE GENOMIC DNA]</scope>
    <source>
        <strain evidence="4">cv. Nipponbare</strain>
    </source>
</reference>
<gene>
    <name evidence="2" type="ORF">OSJNBa0084P08.31</name>
    <name evidence="3" type="ORF">P0409D09.2</name>
</gene>
<dbReference type="PANTHER" id="PTHR34397">
    <property type="entry name" value="OS05G0237600 PROTEIN"/>
    <property type="match status" value="1"/>
</dbReference>
<evidence type="ECO:0000313" key="3">
    <source>
        <dbReference type="EMBL" id="BAD30568.1"/>
    </source>
</evidence>
<evidence type="ECO:0000313" key="4">
    <source>
        <dbReference type="Proteomes" id="UP000000763"/>
    </source>
</evidence>
<dbReference type="EMBL" id="AP005248">
    <property type="protein sequence ID" value="BAC84125.1"/>
    <property type="molecule type" value="Genomic_DNA"/>
</dbReference>
<feature type="compositionally biased region" description="Basic and acidic residues" evidence="1">
    <location>
        <begin position="86"/>
        <end position="96"/>
    </location>
</feature>